<keyword evidence="11" id="KW-1185">Reference proteome</keyword>
<evidence type="ECO:0000256" key="6">
    <source>
        <dbReference type="PROSITE-ProRule" id="PRU00169"/>
    </source>
</evidence>
<dbReference type="Proteomes" id="UP001480595">
    <property type="component" value="Unassembled WGS sequence"/>
</dbReference>
<dbReference type="SUPFAM" id="SSF47384">
    <property type="entry name" value="Homodimeric domain of signal transducing histidine kinase"/>
    <property type="match status" value="1"/>
</dbReference>
<organism evidence="10 11">
    <name type="scientific">Apiospora phragmitis</name>
    <dbReference type="NCBI Taxonomy" id="2905665"/>
    <lineage>
        <taxon>Eukaryota</taxon>
        <taxon>Fungi</taxon>
        <taxon>Dikarya</taxon>
        <taxon>Ascomycota</taxon>
        <taxon>Pezizomycotina</taxon>
        <taxon>Sordariomycetes</taxon>
        <taxon>Xylariomycetidae</taxon>
        <taxon>Amphisphaeriales</taxon>
        <taxon>Apiosporaceae</taxon>
        <taxon>Apiospora</taxon>
    </lineage>
</organism>
<dbReference type="PRINTS" id="PR00344">
    <property type="entry name" value="BCTRLSENSOR"/>
</dbReference>
<evidence type="ECO:0000256" key="3">
    <source>
        <dbReference type="ARBA" id="ARBA00022553"/>
    </source>
</evidence>
<dbReference type="PANTHER" id="PTHR43047:SF72">
    <property type="entry name" value="OSMOSENSING HISTIDINE PROTEIN KINASE SLN1"/>
    <property type="match status" value="1"/>
</dbReference>
<keyword evidence="3 6" id="KW-0597">Phosphoprotein</keyword>
<evidence type="ECO:0000256" key="7">
    <source>
        <dbReference type="SAM" id="MobiDB-lite"/>
    </source>
</evidence>
<dbReference type="SUPFAM" id="SSF55781">
    <property type="entry name" value="GAF domain-like"/>
    <property type="match status" value="1"/>
</dbReference>
<dbReference type="Gene3D" id="3.30.565.10">
    <property type="entry name" value="Histidine kinase-like ATPase, C-terminal domain"/>
    <property type="match status" value="1"/>
</dbReference>
<dbReference type="PROSITE" id="PS50110">
    <property type="entry name" value="RESPONSE_REGULATORY"/>
    <property type="match status" value="1"/>
</dbReference>
<keyword evidence="5 10" id="KW-0418">Kinase</keyword>
<dbReference type="EC" id="2.7.13.3" evidence="2"/>
<dbReference type="SMART" id="SM00388">
    <property type="entry name" value="HisKA"/>
    <property type="match status" value="1"/>
</dbReference>
<dbReference type="RefSeq" id="XP_066718989.1">
    <property type="nucleotide sequence ID" value="XM_066854711.1"/>
</dbReference>
<comment type="catalytic activity">
    <reaction evidence="1">
        <text>ATP + protein L-histidine = ADP + protein N-phospho-L-histidine.</text>
        <dbReference type="EC" id="2.7.13.3"/>
    </reaction>
</comment>
<keyword evidence="4" id="KW-0808">Transferase</keyword>
<feature type="region of interest" description="Disordered" evidence="7">
    <location>
        <begin position="239"/>
        <end position="274"/>
    </location>
</feature>
<dbReference type="InterPro" id="IPR011006">
    <property type="entry name" value="CheY-like_superfamily"/>
</dbReference>
<dbReference type="SMART" id="SM00448">
    <property type="entry name" value="REC"/>
    <property type="match status" value="1"/>
</dbReference>
<feature type="region of interest" description="Disordered" evidence="7">
    <location>
        <begin position="865"/>
        <end position="888"/>
    </location>
</feature>
<evidence type="ECO:0000259" key="8">
    <source>
        <dbReference type="PROSITE" id="PS50109"/>
    </source>
</evidence>
<dbReference type="InterPro" id="IPR003661">
    <property type="entry name" value="HisK_dim/P_dom"/>
</dbReference>
<dbReference type="GO" id="GO:0016301">
    <property type="term" value="F:kinase activity"/>
    <property type="evidence" value="ECO:0007669"/>
    <property type="project" value="UniProtKB-KW"/>
</dbReference>
<name>A0ABR1VXQ1_9PEZI</name>
<reference evidence="10 11" key="1">
    <citation type="submission" date="2023-01" db="EMBL/GenBank/DDBJ databases">
        <title>Analysis of 21 Apiospora genomes using comparative genomics revels a genus with tremendous synthesis potential of carbohydrate active enzymes and secondary metabolites.</title>
        <authorList>
            <person name="Sorensen T."/>
        </authorList>
    </citation>
    <scope>NUCLEOTIDE SEQUENCE [LARGE SCALE GENOMIC DNA]</scope>
    <source>
        <strain evidence="10 11">CBS 135458</strain>
    </source>
</reference>
<evidence type="ECO:0000313" key="10">
    <source>
        <dbReference type="EMBL" id="KAK8076030.1"/>
    </source>
</evidence>
<dbReference type="InterPro" id="IPR003594">
    <property type="entry name" value="HATPase_dom"/>
</dbReference>
<dbReference type="PROSITE" id="PS50109">
    <property type="entry name" value="HIS_KIN"/>
    <property type="match status" value="1"/>
</dbReference>
<dbReference type="Pfam" id="PF00072">
    <property type="entry name" value="Response_reg"/>
    <property type="match status" value="1"/>
</dbReference>
<gene>
    <name evidence="10" type="ORF">PG994_003302</name>
</gene>
<dbReference type="InterPro" id="IPR005467">
    <property type="entry name" value="His_kinase_dom"/>
</dbReference>
<evidence type="ECO:0000256" key="2">
    <source>
        <dbReference type="ARBA" id="ARBA00012438"/>
    </source>
</evidence>
<feature type="region of interest" description="Disordered" evidence="7">
    <location>
        <begin position="166"/>
        <end position="198"/>
    </location>
</feature>
<accession>A0ABR1VXQ1</accession>
<feature type="modified residue" description="4-aspartylphosphate" evidence="6">
    <location>
        <position position="984"/>
    </location>
</feature>
<evidence type="ECO:0000313" key="11">
    <source>
        <dbReference type="Proteomes" id="UP001480595"/>
    </source>
</evidence>
<evidence type="ECO:0000256" key="4">
    <source>
        <dbReference type="ARBA" id="ARBA00022679"/>
    </source>
</evidence>
<dbReference type="InterPro" id="IPR004358">
    <property type="entry name" value="Sig_transdc_His_kin-like_C"/>
</dbReference>
<evidence type="ECO:0000256" key="1">
    <source>
        <dbReference type="ARBA" id="ARBA00000085"/>
    </source>
</evidence>
<dbReference type="InterPro" id="IPR001789">
    <property type="entry name" value="Sig_transdc_resp-reg_receiver"/>
</dbReference>
<dbReference type="PANTHER" id="PTHR43047">
    <property type="entry name" value="TWO-COMPONENT HISTIDINE PROTEIN KINASE"/>
    <property type="match status" value="1"/>
</dbReference>
<feature type="domain" description="Histidine kinase" evidence="8">
    <location>
        <begin position="448"/>
        <end position="708"/>
    </location>
</feature>
<sequence length="1065" mass="116517">MYPSSGGGTRLVLVPARDVPGTTKEEHPSSTPSAIPVSTILDLAEHPRYRDCFHVRGAPYHRFYTGVPIRTPKGINIGVFCVYDDRPRDAIDAEHLQVMRDISCAVTDYLESIRATEGLKRSDRMVRGISSFAERESTISQYWLGSMVKPKQPEAQEAVLNANQQSLQDDRQLGGTRTGSSPRPYGLPHPQSPVVSSDDLRDQAVKGIFSKAANIIREAIEVEGVLCLDASISTYGGLVPTNAGDRTAGSSDLDRSGSSDTSGDEAIGAKPIGNEAESRRCPLLGVSTSNASCIDGAATPDQPIISVSEAFLAKLTRRFPNGKTFVFDYKGISLSGESSEDEIRHIAMQESANAPESVSKSALPRRSYDADLHAAFSEARSILFLPLWDFNKDRWVSGIFAWTKSPVRVFTEHGELSYLKAFGTTIMSQLVRLDTALAEKAKSDMLNSISHELRSPLHGILAAVELLGDTPLDSFQGDALHSLGACGRTLLDVIDHLLDFSKINRFTKNAPQLSRDRRNRTMAVGRQRLFQSMQSSLAADIDIAGLIEESVDTMFVGHSYNEISASRAGEWAYGHRRFDASLDPAETKQIYGPKPSGDHIKIYLSISPAHSWRSHTQADLRKNTEKTRKGRSLEQIKLKISDSGRGMSKQFVKHNVFNAFTQEDALDQGTGIGMRLVQHTTQLLGGTVDVMSEPDVGTAVTVTLPLINPSDGESPPDPLNAQVDKLRGLRVRLLGFDKEMDGRGLPGQQPLPEAESMAILCREWLQLELVEGTSDLRADLILCSDGVVGVEEGTIRGSTGVVKPAVVVCQDVMVARYFVKLQKERGQGHVFEFIGMPAGPRKVASSLLLALERWKEQKAISPDFLPLATEPPSSTSSSSGQAQKSHLGAQDVYPQPGVQLLRIGDTPAEMKVESRAPSPASLTRRSERTHDKKILLVDDNRINLQILVAFMKKLKKSYETASNGLEAYEAYKSHPESYCCILMDISMPVMNGLHLSDIVPFPFRRSTLRIRELEKDRALPAAKIIALTGLAGANTQKEAFASGIDVYMTKPAQLKRLSETLAALF</sequence>
<proteinExistence type="predicted"/>
<dbReference type="Gene3D" id="1.10.287.130">
    <property type="match status" value="1"/>
</dbReference>
<feature type="domain" description="Response regulatory" evidence="9">
    <location>
        <begin position="933"/>
        <end position="1065"/>
    </location>
</feature>
<dbReference type="Gene3D" id="3.40.50.2300">
    <property type="match status" value="1"/>
</dbReference>
<dbReference type="Pfam" id="PF00512">
    <property type="entry name" value="HisKA"/>
    <property type="match status" value="1"/>
</dbReference>
<evidence type="ECO:0000256" key="5">
    <source>
        <dbReference type="ARBA" id="ARBA00022777"/>
    </source>
</evidence>
<dbReference type="CDD" id="cd00082">
    <property type="entry name" value="HisKA"/>
    <property type="match status" value="1"/>
</dbReference>
<dbReference type="GeneID" id="92087774"/>
<dbReference type="SUPFAM" id="SSF55874">
    <property type="entry name" value="ATPase domain of HSP90 chaperone/DNA topoisomerase II/histidine kinase"/>
    <property type="match status" value="1"/>
</dbReference>
<dbReference type="Pfam" id="PF02518">
    <property type="entry name" value="HATPase_c"/>
    <property type="match status" value="1"/>
</dbReference>
<dbReference type="SUPFAM" id="SSF52172">
    <property type="entry name" value="CheY-like"/>
    <property type="match status" value="1"/>
</dbReference>
<dbReference type="CDD" id="cd17546">
    <property type="entry name" value="REC_hyHK_CKI1_RcsC-like"/>
    <property type="match status" value="1"/>
</dbReference>
<dbReference type="EMBL" id="JAQQWL010000004">
    <property type="protein sequence ID" value="KAK8076030.1"/>
    <property type="molecule type" value="Genomic_DNA"/>
</dbReference>
<evidence type="ECO:0000259" key="9">
    <source>
        <dbReference type="PROSITE" id="PS50110"/>
    </source>
</evidence>
<protein>
    <recommendedName>
        <fullName evidence="2">histidine kinase</fullName>
        <ecNumber evidence="2">2.7.13.3</ecNumber>
    </recommendedName>
</protein>
<comment type="caution">
    <text evidence="10">The sequence shown here is derived from an EMBL/GenBank/DDBJ whole genome shotgun (WGS) entry which is preliminary data.</text>
</comment>
<dbReference type="InterPro" id="IPR036097">
    <property type="entry name" value="HisK_dim/P_sf"/>
</dbReference>
<dbReference type="InterPro" id="IPR036890">
    <property type="entry name" value="HATPase_C_sf"/>
</dbReference>